<organism evidence="1 2">
    <name type="scientific">Sutcliffiella cohnii</name>
    <dbReference type="NCBI Taxonomy" id="33932"/>
    <lineage>
        <taxon>Bacteria</taxon>
        <taxon>Bacillati</taxon>
        <taxon>Bacillota</taxon>
        <taxon>Bacilli</taxon>
        <taxon>Bacillales</taxon>
        <taxon>Bacillaceae</taxon>
        <taxon>Sutcliffiella</taxon>
    </lineage>
</organism>
<dbReference type="EMBL" id="CP018866">
    <property type="protein sequence ID" value="AST90243.1"/>
    <property type="molecule type" value="Genomic_DNA"/>
</dbReference>
<name>A0A223KLN5_9BACI</name>
<proteinExistence type="predicted"/>
<dbReference type="InterPro" id="IPR049615">
    <property type="entry name" value="BH0509-like"/>
</dbReference>
<evidence type="ECO:0000313" key="2">
    <source>
        <dbReference type="Proteomes" id="UP000215224"/>
    </source>
</evidence>
<dbReference type="NCBIfam" id="NF033562">
    <property type="entry name" value="BH0509_fam"/>
    <property type="match status" value="1"/>
</dbReference>
<sequence length="49" mass="6019">MSRVERKNMIEFLELMKGTDPLTFAYMTDHDIEHLYNKVYEQMVFDHHN</sequence>
<dbReference type="RefSeq" id="WP_066421776.1">
    <property type="nucleotide sequence ID" value="NZ_CP018866.1"/>
</dbReference>
<keyword evidence="2" id="KW-1185">Reference proteome</keyword>
<reference evidence="1 2" key="1">
    <citation type="submission" date="2016-12" db="EMBL/GenBank/DDBJ databases">
        <title>The whole genome sequencing and assembly of Bacillus cohnii DSM 6307T strain.</title>
        <authorList>
            <person name="Lee Y.-J."/>
            <person name="Yi H."/>
            <person name="Bahn Y.-S."/>
            <person name="Kim J.F."/>
            <person name="Lee D.-W."/>
        </authorList>
    </citation>
    <scope>NUCLEOTIDE SEQUENCE [LARGE SCALE GENOMIC DNA]</scope>
    <source>
        <strain evidence="1 2">DSM 6307</strain>
    </source>
</reference>
<protein>
    <submittedName>
        <fullName evidence="1">Transporter</fullName>
    </submittedName>
</protein>
<accession>A0A223KLN5</accession>
<evidence type="ECO:0000313" key="1">
    <source>
        <dbReference type="EMBL" id="AST90243.1"/>
    </source>
</evidence>
<dbReference type="Proteomes" id="UP000215224">
    <property type="component" value="Chromosome"/>
</dbReference>
<dbReference type="KEGG" id="bcoh:BC6307_02570"/>
<gene>
    <name evidence="1" type="ORF">BC6307_02570</name>
</gene>
<dbReference type="AlphaFoldDB" id="A0A223KLN5"/>